<dbReference type="InterPro" id="IPR036928">
    <property type="entry name" value="AS_sf"/>
</dbReference>
<evidence type="ECO:0000256" key="1">
    <source>
        <dbReference type="ARBA" id="ARBA00009199"/>
    </source>
</evidence>
<accession>A0A849AET2</accession>
<evidence type="ECO:0000313" key="4">
    <source>
        <dbReference type="Proteomes" id="UP000557772"/>
    </source>
</evidence>
<reference evidence="3 4" key="1">
    <citation type="submission" date="2020-05" db="EMBL/GenBank/DDBJ databases">
        <title>Flexivirga sp. ID2601S isolated from air conditioner.</title>
        <authorList>
            <person name="Kim D.H."/>
        </authorList>
    </citation>
    <scope>NUCLEOTIDE SEQUENCE [LARGE SCALE GENOMIC DNA]</scope>
    <source>
        <strain evidence="3 4">ID2601S</strain>
    </source>
</reference>
<feature type="domain" description="Amidase" evidence="2">
    <location>
        <begin position="39"/>
        <end position="456"/>
    </location>
</feature>
<keyword evidence="4" id="KW-1185">Reference proteome</keyword>
<dbReference type="EMBL" id="JABENB010000001">
    <property type="protein sequence ID" value="NNG38333.1"/>
    <property type="molecule type" value="Genomic_DNA"/>
</dbReference>
<dbReference type="Gene3D" id="3.90.1300.10">
    <property type="entry name" value="Amidase signature (AS) domain"/>
    <property type="match status" value="1"/>
</dbReference>
<dbReference type="InterPro" id="IPR000120">
    <property type="entry name" value="Amidase"/>
</dbReference>
<organism evidence="3 4">
    <name type="scientific">Flexivirga aerilata</name>
    <dbReference type="NCBI Taxonomy" id="1656889"/>
    <lineage>
        <taxon>Bacteria</taxon>
        <taxon>Bacillati</taxon>
        <taxon>Actinomycetota</taxon>
        <taxon>Actinomycetes</taxon>
        <taxon>Micrococcales</taxon>
        <taxon>Dermacoccaceae</taxon>
        <taxon>Flexivirga</taxon>
    </lineage>
</organism>
<evidence type="ECO:0000259" key="2">
    <source>
        <dbReference type="Pfam" id="PF01425"/>
    </source>
</evidence>
<evidence type="ECO:0000313" key="3">
    <source>
        <dbReference type="EMBL" id="NNG38333.1"/>
    </source>
</evidence>
<keyword evidence="3" id="KW-0378">Hydrolase</keyword>
<dbReference type="AlphaFoldDB" id="A0A849AET2"/>
<gene>
    <name evidence="3" type="ORF">HJ588_03465</name>
</gene>
<dbReference type="Proteomes" id="UP000557772">
    <property type="component" value="Unassembled WGS sequence"/>
</dbReference>
<dbReference type="PANTHER" id="PTHR11895">
    <property type="entry name" value="TRANSAMIDASE"/>
    <property type="match status" value="1"/>
</dbReference>
<dbReference type="Pfam" id="PF01425">
    <property type="entry name" value="Amidase"/>
    <property type="match status" value="1"/>
</dbReference>
<dbReference type="InterPro" id="IPR020556">
    <property type="entry name" value="Amidase_CS"/>
</dbReference>
<dbReference type="SUPFAM" id="SSF75304">
    <property type="entry name" value="Amidase signature (AS) enzymes"/>
    <property type="match status" value="1"/>
</dbReference>
<dbReference type="InterPro" id="IPR023631">
    <property type="entry name" value="Amidase_dom"/>
</dbReference>
<name>A0A849AET2_9MICO</name>
<protein>
    <submittedName>
        <fullName evidence="3">Amidase</fullName>
        <ecNumber evidence="3">3.5.1.4</ecNumber>
    </submittedName>
</protein>
<dbReference type="RefSeq" id="WP_171151961.1">
    <property type="nucleotide sequence ID" value="NZ_JABENB010000001.1"/>
</dbReference>
<dbReference type="NCBIfam" id="NF005899">
    <property type="entry name" value="PRK07869.1"/>
    <property type="match status" value="1"/>
</dbReference>
<dbReference type="PROSITE" id="PS00571">
    <property type="entry name" value="AMIDASES"/>
    <property type="match status" value="1"/>
</dbReference>
<dbReference type="GO" id="GO:0004040">
    <property type="term" value="F:amidase activity"/>
    <property type="evidence" value="ECO:0007669"/>
    <property type="project" value="UniProtKB-EC"/>
</dbReference>
<dbReference type="PANTHER" id="PTHR11895:SF7">
    <property type="entry name" value="GLUTAMYL-TRNA(GLN) AMIDOTRANSFERASE SUBUNIT A, MITOCHONDRIAL"/>
    <property type="match status" value="1"/>
</dbReference>
<sequence>MTTQETTTRVHAFTDDALGDLDATGVAERIRTKQISAREAVDAAIARAERLEPQLQAMAYDDFARARDRAAEPGDAEFAGVPAAFKDNIRVGGMPMTEGSAAVPPVPQKKDGRVAAQFRATGIIPIGTTTMPEFGWTATTETVTRDTHNPWHLGYSSGGSSGGSAAWVASGVVPIAHGNDGGGSIRIPAAACGLIGLKPTRGRLRLTDGGEAMPVRVVTDSVLARSVRDVAGFYLAAQRQHRNRLLPPIEGVDRPIDRTLRIGLLLDSPVGPATDLPTRTATLELAHLLESLGHEVEPYELPVPEFFKSDFVDYWRFLSALIQAAGPAMFGKDFDRAKLEPLTLGLAAQGRRRLWKAPVYLSRLLATSVASRVAFARGPDVVLSPVLTHTTPELGYLAADLPADEHFRRLVDYAGFTPLHNATGGPALSVPAGQTDQGLPIGAMLSANHGAESLLLRLALQLEQAKPWRRIQD</sequence>
<dbReference type="EC" id="3.5.1.4" evidence="3"/>
<comment type="caution">
    <text evidence="3">The sequence shown here is derived from an EMBL/GenBank/DDBJ whole genome shotgun (WGS) entry which is preliminary data.</text>
</comment>
<proteinExistence type="inferred from homology"/>
<comment type="similarity">
    <text evidence="1">Belongs to the amidase family.</text>
</comment>